<evidence type="ECO:0000256" key="1">
    <source>
        <dbReference type="SAM" id="MobiDB-lite"/>
    </source>
</evidence>
<feature type="transmembrane region" description="Helical" evidence="2">
    <location>
        <begin position="142"/>
        <end position="169"/>
    </location>
</feature>
<evidence type="ECO:0000313" key="3">
    <source>
        <dbReference type="EMBL" id="MCS0500163.1"/>
    </source>
</evidence>
<feature type="compositionally biased region" description="Low complexity" evidence="1">
    <location>
        <begin position="1"/>
        <end position="10"/>
    </location>
</feature>
<accession>A0ABT1ZHH3</accession>
<dbReference type="RefSeq" id="WP_258799298.1">
    <property type="nucleotide sequence ID" value="NZ_JANTHX010000008.1"/>
</dbReference>
<keyword evidence="2" id="KW-0472">Membrane</keyword>
<proteinExistence type="predicted"/>
<keyword evidence="2" id="KW-1133">Transmembrane helix</keyword>
<sequence length="220" mass="21591">MSDPTAVEPVEPAPAPAEAPPETAAAEPDPGVAAKRARRGSVVAGALALPLMGLGLLALAVPLAVWYLGTVVRTLIVVLANAVRGLAAARTANDTLATVDAGSVSGVTIAAAIVGAVLLLAGALLSVLVLRAHGVARPALVTLLATPMGVVVAAILSASIGALGGLLFGTSTSVGEVLGKAALGISLTVIGSAVVTVVAGALVWPWVARLVRPEPVARRD</sequence>
<evidence type="ECO:0008006" key="5">
    <source>
        <dbReference type="Google" id="ProtNLM"/>
    </source>
</evidence>
<feature type="transmembrane region" description="Helical" evidence="2">
    <location>
        <begin position="42"/>
        <end position="68"/>
    </location>
</feature>
<protein>
    <recommendedName>
        <fullName evidence="5">MotA/TolQ/ExbB proton channel domain-containing protein</fullName>
    </recommendedName>
</protein>
<reference evidence="3 4" key="1">
    <citation type="submission" date="2022-08" db="EMBL/GenBank/DDBJ databases">
        <authorList>
            <person name="Li F."/>
        </authorList>
    </citation>
    <scope>NUCLEOTIDE SEQUENCE [LARGE SCALE GENOMIC DNA]</scope>
    <source>
        <strain evidence="3 4">10F1B-8-1</strain>
    </source>
</reference>
<dbReference type="EMBL" id="JANTHX010000008">
    <property type="protein sequence ID" value="MCS0500163.1"/>
    <property type="molecule type" value="Genomic_DNA"/>
</dbReference>
<keyword evidence="2" id="KW-0812">Transmembrane</keyword>
<feature type="region of interest" description="Disordered" evidence="1">
    <location>
        <begin position="1"/>
        <end position="31"/>
    </location>
</feature>
<organism evidence="3 4">
    <name type="scientific">Protaetiibacter mangrovi</name>
    <dbReference type="NCBI Taxonomy" id="2970926"/>
    <lineage>
        <taxon>Bacteria</taxon>
        <taxon>Bacillati</taxon>
        <taxon>Actinomycetota</taxon>
        <taxon>Actinomycetes</taxon>
        <taxon>Micrococcales</taxon>
        <taxon>Microbacteriaceae</taxon>
        <taxon>Protaetiibacter</taxon>
    </lineage>
</organism>
<evidence type="ECO:0000313" key="4">
    <source>
        <dbReference type="Proteomes" id="UP001205337"/>
    </source>
</evidence>
<feature type="transmembrane region" description="Helical" evidence="2">
    <location>
        <begin position="109"/>
        <end position="130"/>
    </location>
</feature>
<dbReference type="Proteomes" id="UP001205337">
    <property type="component" value="Unassembled WGS sequence"/>
</dbReference>
<gene>
    <name evidence="3" type="ORF">NUH29_11465</name>
</gene>
<comment type="caution">
    <text evidence="3">The sequence shown here is derived from an EMBL/GenBank/DDBJ whole genome shotgun (WGS) entry which is preliminary data.</text>
</comment>
<evidence type="ECO:0000256" key="2">
    <source>
        <dbReference type="SAM" id="Phobius"/>
    </source>
</evidence>
<feature type="transmembrane region" description="Helical" evidence="2">
    <location>
        <begin position="181"/>
        <end position="204"/>
    </location>
</feature>
<name>A0ABT1ZHH3_9MICO</name>
<keyword evidence="4" id="KW-1185">Reference proteome</keyword>